<evidence type="ECO:0000313" key="1">
    <source>
        <dbReference type="EMBL" id="JAP20672.1"/>
    </source>
</evidence>
<reference evidence="1" key="1">
    <citation type="submission" date="2015-12" db="EMBL/GenBank/DDBJ databases">
        <title>Gene expression during late stages of embryo sac development: a critical building block for successful pollen-pistil interactions.</title>
        <authorList>
            <person name="Liu Y."/>
            <person name="Joly V."/>
            <person name="Sabar M."/>
            <person name="Matton D.P."/>
        </authorList>
    </citation>
    <scope>NUCLEOTIDE SEQUENCE</scope>
</reference>
<accession>A0A0V0HL33</accession>
<organism evidence="1">
    <name type="scientific">Solanum chacoense</name>
    <name type="common">Chaco potato</name>
    <dbReference type="NCBI Taxonomy" id="4108"/>
    <lineage>
        <taxon>Eukaryota</taxon>
        <taxon>Viridiplantae</taxon>
        <taxon>Streptophyta</taxon>
        <taxon>Embryophyta</taxon>
        <taxon>Tracheophyta</taxon>
        <taxon>Spermatophyta</taxon>
        <taxon>Magnoliopsida</taxon>
        <taxon>eudicotyledons</taxon>
        <taxon>Gunneridae</taxon>
        <taxon>Pentapetalae</taxon>
        <taxon>asterids</taxon>
        <taxon>lamiids</taxon>
        <taxon>Solanales</taxon>
        <taxon>Solanaceae</taxon>
        <taxon>Solanoideae</taxon>
        <taxon>Solaneae</taxon>
        <taxon>Solanum</taxon>
    </lineage>
</organism>
<sequence length="86" mass="10430">MYTSVYNCIHHVYNLMWACFGPENSIFQPCLYSRNMCFNFLFSGQRIEDRRAERDSTTDLRFERIRVKERGRELIETIFSLYIDKS</sequence>
<protein>
    <submittedName>
        <fullName evidence="1">Putative ovule protein</fullName>
    </submittedName>
</protein>
<dbReference type="EMBL" id="GEDG01018573">
    <property type="protein sequence ID" value="JAP20672.1"/>
    <property type="molecule type" value="Transcribed_RNA"/>
</dbReference>
<name>A0A0V0HL33_SOLCH</name>
<proteinExistence type="predicted"/>
<dbReference type="AlphaFoldDB" id="A0A0V0HL33"/>